<dbReference type="SUPFAM" id="SSF53098">
    <property type="entry name" value="Ribonuclease H-like"/>
    <property type="match status" value="1"/>
</dbReference>
<evidence type="ECO:0000256" key="5">
    <source>
        <dbReference type="SAM" id="MobiDB-lite"/>
    </source>
</evidence>
<name>A0A138ATV3_9ACTN</name>
<evidence type="ECO:0000313" key="10">
    <source>
        <dbReference type="Proteomes" id="UP000070258"/>
    </source>
</evidence>
<keyword evidence="3" id="KW-0238">DNA-binding</keyword>
<comment type="similarity">
    <text evidence="1">Belongs to the transposase IS21/IS408/IS1162 family.</text>
</comment>
<dbReference type="PROSITE" id="PS50531">
    <property type="entry name" value="HTH_IS21"/>
    <property type="match status" value="1"/>
</dbReference>
<keyword evidence="2" id="KW-0815">Transposition</keyword>
<gene>
    <name evidence="9" type="ORF">AXK60_22545</name>
    <name evidence="8" type="ORF">AXK61_23275</name>
</gene>
<evidence type="ECO:0000256" key="1">
    <source>
        <dbReference type="ARBA" id="ARBA00009277"/>
    </source>
</evidence>
<dbReference type="EMBL" id="LSRE01000019">
    <property type="protein sequence ID" value="KXO96223.1"/>
    <property type="molecule type" value="Genomic_DNA"/>
</dbReference>
<evidence type="ECO:0000256" key="3">
    <source>
        <dbReference type="ARBA" id="ARBA00023125"/>
    </source>
</evidence>
<dbReference type="PANTHER" id="PTHR35004:SF7">
    <property type="entry name" value="INTEGRASE PROTEIN"/>
    <property type="match status" value="1"/>
</dbReference>
<dbReference type="InterPro" id="IPR036397">
    <property type="entry name" value="RNaseH_sf"/>
</dbReference>
<dbReference type="RefSeq" id="WP_068570323.1">
    <property type="nucleotide sequence ID" value="NZ_LSRE01000019.1"/>
</dbReference>
<dbReference type="Proteomes" id="UP000070258">
    <property type="component" value="Unassembled WGS sequence"/>
</dbReference>
<evidence type="ECO:0000313" key="9">
    <source>
        <dbReference type="EMBL" id="KXP13887.1"/>
    </source>
</evidence>
<dbReference type="OrthoDB" id="2065409at2"/>
<keyword evidence="4" id="KW-0233">DNA recombination</keyword>
<dbReference type="PROSITE" id="PS50994">
    <property type="entry name" value="INTEGRASE"/>
    <property type="match status" value="1"/>
</dbReference>
<feature type="domain" description="HTH IS21-type" evidence="6">
    <location>
        <begin position="5"/>
        <end position="65"/>
    </location>
</feature>
<proteinExistence type="inferred from homology"/>
<feature type="compositionally biased region" description="Polar residues" evidence="5">
    <location>
        <begin position="408"/>
        <end position="423"/>
    </location>
</feature>
<accession>A0A138ATV3</accession>
<evidence type="ECO:0000259" key="7">
    <source>
        <dbReference type="PROSITE" id="PS50994"/>
    </source>
</evidence>
<dbReference type="GO" id="GO:0003677">
    <property type="term" value="F:DNA binding"/>
    <property type="evidence" value="ECO:0007669"/>
    <property type="project" value="UniProtKB-KW"/>
</dbReference>
<keyword evidence="11" id="KW-1185">Reference proteome</keyword>
<reference evidence="8 11" key="1">
    <citation type="submission" date="2016-02" db="EMBL/GenBank/DDBJ databases">
        <authorList>
            <person name="Teng J.L."/>
            <person name="Tang Y."/>
            <person name="Huang Y."/>
            <person name="Guo F."/>
            <person name="Wei W."/>
            <person name="Chen J.H."/>
            <person name="Wong S.Y."/>
            <person name="Lau S.K."/>
            <person name="Woo P.C."/>
        </authorList>
    </citation>
    <scope>NUCLEOTIDE SEQUENCE [LARGE SCALE GENOMIC DNA]</scope>
    <source>
        <strain evidence="8 11">JCM 13375</strain>
    </source>
</reference>
<dbReference type="Gene3D" id="3.30.420.10">
    <property type="entry name" value="Ribonuclease H-like superfamily/Ribonuclease H"/>
    <property type="match status" value="1"/>
</dbReference>
<dbReference type="EMBL" id="LSRF01000009">
    <property type="protein sequence ID" value="KXP13887.1"/>
    <property type="molecule type" value="Genomic_DNA"/>
</dbReference>
<feature type="region of interest" description="Disordered" evidence="5">
    <location>
        <begin position="387"/>
        <end position="436"/>
    </location>
</feature>
<dbReference type="AlphaFoldDB" id="A0A138ATV3"/>
<dbReference type="Pfam" id="PF22483">
    <property type="entry name" value="Mu-transpos_C_2"/>
    <property type="match status" value="1"/>
</dbReference>
<comment type="caution">
    <text evidence="9">The sequence shown here is derived from an EMBL/GenBank/DDBJ whole genome shotgun (WGS) entry which is preliminary data.</text>
</comment>
<dbReference type="STRING" id="239498.AXK60_22545"/>
<evidence type="ECO:0000313" key="8">
    <source>
        <dbReference type="EMBL" id="KXO96223.1"/>
    </source>
</evidence>
<evidence type="ECO:0000256" key="4">
    <source>
        <dbReference type="ARBA" id="ARBA00023172"/>
    </source>
</evidence>
<organism evidence="9 10">
    <name type="scientific">Tsukamurella pseudospumae</name>
    <dbReference type="NCBI Taxonomy" id="239498"/>
    <lineage>
        <taxon>Bacteria</taxon>
        <taxon>Bacillati</taxon>
        <taxon>Actinomycetota</taxon>
        <taxon>Actinomycetes</taxon>
        <taxon>Mycobacteriales</taxon>
        <taxon>Tsukamurellaceae</taxon>
        <taxon>Tsukamurella</taxon>
    </lineage>
</organism>
<dbReference type="GO" id="GO:0015074">
    <property type="term" value="P:DNA integration"/>
    <property type="evidence" value="ECO:0007669"/>
    <property type="project" value="InterPro"/>
</dbReference>
<dbReference type="GO" id="GO:0006310">
    <property type="term" value="P:DNA recombination"/>
    <property type="evidence" value="ECO:0007669"/>
    <property type="project" value="UniProtKB-KW"/>
</dbReference>
<dbReference type="GO" id="GO:0032196">
    <property type="term" value="P:transposition"/>
    <property type="evidence" value="ECO:0007669"/>
    <property type="project" value="UniProtKB-KW"/>
</dbReference>
<feature type="domain" description="Integrase catalytic" evidence="7">
    <location>
        <begin position="119"/>
        <end position="245"/>
    </location>
</feature>
<dbReference type="Gene3D" id="1.10.10.60">
    <property type="entry name" value="Homeodomain-like"/>
    <property type="match status" value="1"/>
</dbReference>
<dbReference type="PANTHER" id="PTHR35004">
    <property type="entry name" value="TRANSPOSASE RV3428C-RELATED"/>
    <property type="match status" value="1"/>
</dbReference>
<evidence type="ECO:0000259" key="6">
    <source>
        <dbReference type="PROSITE" id="PS50531"/>
    </source>
</evidence>
<reference evidence="10" key="2">
    <citation type="submission" date="2016-02" db="EMBL/GenBank/DDBJ databases">
        <authorList>
            <person name="Wen L."/>
            <person name="He K."/>
            <person name="Yang H."/>
        </authorList>
    </citation>
    <scope>NUCLEOTIDE SEQUENCE [LARGE SCALE GENOMIC DNA]</scope>
    <source>
        <strain evidence="10">JCM 15929</strain>
    </source>
</reference>
<dbReference type="InterPro" id="IPR012337">
    <property type="entry name" value="RNaseH-like_sf"/>
</dbReference>
<dbReference type="InterPro" id="IPR017894">
    <property type="entry name" value="HTH_IS21_transposase_type"/>
</dbReference>
<sequence length="458" mass="50592">MLTQGETVEAHALRKQGWTISAIARHLGRDRKTVRNYLNGVTEPGVRQREADPFEPFIEYVTSRLLEDPHLWAQTLFDELVGLNFDQSYSSLTRQIRARGLRPVCPQCTTATNRPNAVIEHPPGEETQWDWLDLPDPPASWGWGKTAHLLVGTFSCSGRWLGYLAPNMTRPQLIAGLDRITRQLGGVTRRWRFDRMATVCYPSSGDLTAEFASVAKYYGVSVDICPPRSGHRKGVVEGENRSIAQRWWRTLPDKMTAERAQASLDEHCRVRADTRMRATRDGRSSVLTVAASEPLTPPPPTPYPAVPCEPRKASRQALVAWRGNQYSVPPELAMGEVTITQRLGDQHIDIATTGGIVIARHRLAAPGTGTQVRDTGHVHALNTAAMAAASATDGRPHRRKERIPPGERSQQAAQALRENTSPIPSRPADRPAPTTASDAVVIDLTAYEAAAQNRNTLL</sequence>
<protein>
    <submittedName>
        <fullName evidence="9">Transcriptional regulator</fullName>
    </submittedName>
</protein>
<evidence type="ECO:0000256" key="2">
    <source>
        <dbReference type="ARBA" id="ARBA00022578"/>
    </source>
</evidence>
<evidence type="ECO:0000313" key="11">
    <source>
        <dbReference type="Proteomes" id="UP000070409"/>
    </source>
</evidence>
<dbReference type="InterPro" id="IPR001584">
    <property type="entry name" value="Integrase_cat-core"/>
</dbReference>
<dbReference type="InterPro" id="IPR054353">
    <property type="entry name" value="IstA-like_C"/>
</dbReference>
<dbReference type="Proteomes" id="UP000070409">
    <property type="component" value="Unassembled WGS sequence"/>
</dbReference>
<reference evidence="9" key="3">
    <citation type="submission" date="2016-02" db="EMBL/GenBank/DDBJ databases">
        <authorList>
            <person name="Teng J.L."/>
            <person name="Yang Y."/>
            <person name="Huang Y."/>
            <person name="Guo F."/>
            <person name="Wei W."/>
            <person name="Chen J.H."/>
            <person name="Wong S.Y."/>
            <person name="Lau S.K."/>
            <person name="Woo P.C."/>
        </authorList>
    </citation>
    <scope>NUCLEOTIDE SEQUENCE</scope>
    <source>
        <strain evidence="9">JCM 15929</strain>
    </source>
</reference>